<keyword evidence="2" id="KW-1185">Reference proteome</keyword>
<dbReference type="Proteomes" id="UP000003340">
    <property type="component" value="Unassembled WGS sequence"/>
</dbReference>
<name>C0ECN1_9FIRM</name>
<dbReference type="STRING" id="537013.CLOSTMETH_01602"/>
<evidence type="ECO:0000313" key="2">
    <source>
        <dbReference type="Proteomes" id="UP000003340"/>
    </source>
</evidence>
<dbReference type="HOGENOM" id="CLU_3231827_0_0_9"/>
<dbReference type="EMBL" id="ACEC01000054">
    <property type="protein sequence ID" value="EEG30766.1"/>
    <property type="molecule type" value="Genomic_DNA"/>
</dbReference>
<sequence length="43" mass="4713">MPPALHRQHALSSAESIFSEILSTFLGLLQTAGDTYFTEFMGP</sequence>
<accession>C0ECN1</accession>
<reference evidence="1 2" key="1">
    <citation type="submission" date="2009-01" db="EMBL/GenBank/DDBJ databases">
        <authorList>
            <person name="Fulton L."/>
            <person name="Clifton S."/>
            <person name="Fulton B."/>
            <person name="Xu J."/>
            <person name="Minx P."/>
            <person name="Pepin K.H."/>
            <person name="Johnson M."/>
            <person name="Bhonagiri V."/>
            <person name="Nash W.E."/>
            <person name="Mardis E.R."/>
            <person name="Wilson R.K."/>
        </authorList>
    </citation>
    <scope>NUCLEOTIDE SEQUENCE [LARGE SCALE GENOMIC DNA]</scope>
    <source>
        <strain evidence="1 2">DSM 5476</strain>
    </source>
</reference>
<dbReference type="AlphaFoldDB" id="C0ECN1"/>
<gene>
    <name evidence="1" type="ORF">CLOSTMETH_01602</name>
</gene>
<comment type="caution">
    <text evidence="1">The sequence shown here is derived from an EMBL/GenBank/DDBJ whole genome shotgun (WGS) entry which is preliminary data.</text>
</comment>
<reference evidence="1 2" key="2">
    <citation type="submission" date="2009-02" db="EMBL/GenBank/DDBJ databases">
        <title>Draft genome sequence of Clostridium methylpentosum (DSM 5476).</title>
        <authorList>
            <person name="Sudarsanam P."/>
            <person name="Ley R."/>
            <person name="Guruge J."/>
            <person name="Turnbaugh P.J."/>
            <person name="Mahowald M."/>
            <person name="Liep D."/>
            <person name="Gordon J."/>
        </authorList>
    </citation>
    <scope>NUCLEOTIDE SEQUENCE [LARGE SCALE GENOMIC DNA]</scope>
    <source>
        <strain evidence="1 2">DSM 5476</strain>
    </source>
</reference>
<evidence type="ECO:0000313" key="1">
    <source>
        <dbReference type="EMBL" id="EEG30766.1"/>
    </source>
</evidence>
<proteinExistence type="predicted"/>
<protein>
    <submittedName>
        <fullName evidence="1">Uncharacterized protein</fullName>
    </submittedName>
</protein>
<organism evidence="1 2">
    <name type="scientific">[Clostridium] methylpentosum DSM 5476</name>
    <dbReference type="NCBI Taxonomy" id="537013"/>
    <lineage>
        <taxon>Bacteria</taxon>
        <taxon>Bacillati</taxon>
        <taxon>Bacillota</taxon>
        <taxon>Clostridia</taxon>
        <taxon>Eubacteriales</taxon>
        <taxon>Oscillospiraceae</taxon>
        <taxon>Oscillospiraceae incertae sedis</taxon>
    </lineage>
</organism>